<dbReference type="PANTHER" id="PTHR23511:SF34">
    <property type="entry name" value="SYNAPTIC VESICLE GLYCOPROTEIN 2"/>
    <property type="match status" value="1"/>
</dbReference>
<evidence type="ECO:0000313" key="9">
    <source>
        <dbReference type="EMBL" id="SDW46382.1"/>
    </source>
</evidence>
<evidence type="ECO:0000313" key="8">
    <source>
        <dbReference type="EMBL" id="GLV13966.1"/>
    </source>
</evidence>
<accession>A0A1H2TRD8</accession>
<dbReference type="STRING" id="89784.SAMN04489725_10688"/>
<dbReference type="InterPro" id="IPR036259">
    <property type="entry name" value="MFS_trans_sf"/>
</dbReference>
<feature type="transmembrane region" description="Helical" evidence="6">
    <location>
        <begin position="110"/>
        <end position="132"/>
    </location>
</feature>
<reference evidence="8" key="3">
    <citation type="submission" date="2023-02" db="EMBL/GenBank/DDBJ databases">
        <title>Proposal of a novel subspecies: Alicyclobacillus hesperidum subspecies aegle.</title>
        <authorList>
            <person name="Goto K."/>
            <person name="Fujii T."/>
            <person name="Yasui K."/>
            <person name="Mochida K."/>
            <person name="Kato-Tanaka Y."/>
            <person name="Morohoshi S."/>
            <person name="An S.Y."/>
            <person name="Kasai H."/>
            <person name="Yokota A."/>
        </authorList>
    </citation>
    <scope>NUCLEOTIDE SEQUENCE</scope>
    <source>
        <strain evidence="8">DSM 12766</strain>
    </source>
</reference>
<dbReference type="GO" id="GO:0005886">
    <property type="term" value="C:plasma membrane"/>
    <property type="evidence" value="ECO:0007669"/>
    <property type="project" value="UniProtKB-SubCell"/>
</dbReference>
<feature type="transmembrane region" description="Helical" evidence="6">
    <location>
        <begin position="376"/>
        <end position="396"/>
    </location>
</feature>
<reference evidence="10" key="2">
    <citation type="submission" date="2016-10" db="EMBL/GenBank/DDBJ databases">
        <authorList>
            <person name="Varghese N."/>
        </authorList>
    </citation>
    <scope>NUCLEOTIDE SEQUENCE [LARGE SCALE GENOMIC DNA]</scope>
    <source>
        <strain evidence="10">DSM 12489</strain>
    </source>
</reference>
<dbReference type="CDD" id="cd17316">
    <property type="entry name" value="MFS_SV2_like"/>
    <property type="match status" value="1"/>
</dbReference>
<keyword evidence="3 6" id="KW-0812">Transmembrane</keyword>
<evidence type="ECO:0000256" key="4">
    <source>
        <dbReference type="ARBA" id="ARBA00022989"/>
    </source>
</evidence>
<gene>
    <name evidence="8" type="ORF">Heshes_16500</name>
    <name evidence="9" type="ORF">SAMN04489725_10688</name>
</gene>
<dbReference type="GO" id="GO:0022857">
    <property type="term" value="F:transmembrane transporter activity"/>
    <property type="evidence" value="ECO:0007669"/>
    <property type="project" value="InterPro"/>
</dbReference>
<evidence type="ECO:0000256" key="1">
    <source>
        <dbReference type="ARBA" id="ARBA00004651"/>
    </source>
</evidence>
<feature type="transmembrane region" description="Helical" evidence="6">
    <location>
        <begin position="341"/>
        <end position="364"/>
    </location>
</feature>
<feature type="domain" description="Major facilitator superfamily (MFS) profile" evidence="7">
    <location>
        <begin position="21"/>
        <end position="431"/>
    </location>
</feature>
<protein>
    <submittedName>
        <fullName evidence="8 9">MFS transporter</fullName>
    </submittedName>
</protein>
<dbReference type="Proteomes" id="UP001157137">
    <property type="component" value="Unassembled WGS sequence"/>
</dbReference>
<proteinExistence type="predicted"/>
<keyword evidence="5 6" id="KW-0472">Membrane</keyword>
<feature type="transmembrane region" description="Helical" evidence="6">
    <location>
        <begin position="144"/>
        <end position="167"/>
    </location>
</feature>
<evidence type="ECO:0000256" key="6">
    <source>
        <dbReference type="SAM" id="Phobius"/>
    </source>
</evidence>
<dbReference type="PROSITE" id="PS00217">
    <property type="entry name" value="SUGAR_TRANSPORT_2"/>
    <property type="match status" value="1"/>
</dbReference>
<dbReference type="InterPro" id="IPR020846">
    <property type="entry name" value="MFS_dom"/>
</dbReference>
<keyword evidence="2" id="KW-0813">Transport</keyword>
<reference evidence="9" key="1">
    <citation type="submission" date="2016-10" db="EMBL/GenBank/DDBJ databases">
        <authorList>
            <person name="de Groot N.N."/>
        </authorList>
    </citation>
    <scope>NUCLEOTIDE SEQUENCE [LARGE SCALE GENOMIC DNA]</scope>
    <source>
        <strain evidence="9">DSM 12489</strain>
    </source>
</reference>
<sequence>MSAKATNVVEDAKFSPFHLKLTIYSSGGPFLDGYILSIIAIALTQITPQLHLNAMWSGLIGASALIGIFIGGFLGYVTDKFGRQLMYTIDFILLIVASILQFFVHNAWELFALRIVLGISVGADYPIATSLLTEFAPRRHRGMMLGVTLVAYYVGSTVAYLVGQWMLAIGPEAWRWILASSAVPAVILVLLRMGTPESPRWLLQQGRKDEALQVLQSVYGPEASLADIEVPAESKGRTSYLKLFSRAYVKRTLYVGLFYMAAVAPLFAMLTFGPEMLTSYHLFTGASGYGAAIISALFLIGCIPALFLVNRWGRRRLIIIAFAGMTVGIALLGFFPSGPLAIILLGFILYALFSGGPNVMEWLAPNELFPTEVRGTAVGITTCISRFGAVFGTYLFPWGLSRFGIGPTMLVGALVTLGGLVVCILLAPETTQQTLNEASVADVARSHRHSTAGARQSQSVRHISR</sequence>
<feature type="transmembrane region" description="Helical" evidence="6">
    <location>
        <begin position="408"/>
        <end position="427"/>
    </location>
</feature>
<evidence type="ECO:0000256" key="2">
    <source>
        <dbReference type="ARBA" id="ARBA00022448"/>
    </source>
</evidence>
<dbReference type="Gene3D" id="1.20.1250.20">
    <property type="entry name" value="MFS general substrate transporter like domains"/>
    <property type="match status" value="1"/>
</dbReference>
<feature type="transmembrane region" description="Helical" evidence="6">
    <location>
        <begin position="85"/>
        <end position="104"/>
    </location>
</feature>
<feature type="transmembrane region" description="Helical" evidence="6">
    <location>
        <begin position="286"/>
        <end position="309"/>
    </location>
</feature>
<comment type="subcellular location">
    <subcellularLocation>
        <location evidence="1">Cell membrane</location>
        <topology evidence="1">Multi-pass membrane protein</topology>
    </subcellularLocation>
</comment>
<evidence type="ECO:0000313" key="10">
    <source>
        <dbReference type="Proteomes" id="UP000182589"/>
    </source>
</evidence>
<dbReference type="EMBL" id="FNOJ01000006">
    <property type="protein sequence ID" value="SDW46382.1"/>
    <property type="molecule type" value="Genomic_DNA"/>
</dbReference>
<dbReference type="InterPro" id="IPR005829">
    <property type="entry name" value="Sugar_transporter_CS"/>
</dbReference>
<dbReference type="PROSITE" id="PS50850">
    <property type="entry name" value="MFS"/>
    <property type="match status" value="1"/>
</dbReference>
<feature type="transmembrane region" description="Helical" evidence="6">
    <location>
        <begin position="21"/>
        <end position="43"/>
    </location>
</feature>
<dbReference type="AlphaFoldDB" id="A0A1H2TRD8"/>
<evidence type="ECO:0000256" key="5">
    <source>
        <dbReference type="ARBA" id="ARBA00023136"/>
    </source>
</evidence>
<evidence type="ECO:0000256" key="3">
    <source>
        <dbReference type="ARBA" id="ARBA00022692"/>
    </source>
</evidence>
<keyword evidence="4 6" id="KW-1133">Transmembrane helix</keyword>
<dbReference type="Proteomes" id="UP000182589">
    <property type="component" value="Unassembled WGS sequence"/>
</dbReference>
<dbReference type="Pfam" id="PF00083">
    <property type="entry name" value="Sugar_tr"/>
    <property type="match status" value="1"/>
</dbReference>
<dbReference type="SUPFAM" id="SSF103473">
    <property type="entry name" value="MFS general substrate transporter"/>
    <property type="match status" value="1"/>
</dbReference>
<feature type="transmembrane region" description="Helical" evidence="6">
    <location>
        <begin position="252"/>
        <end position="274"/>
    </location>
</feature>
<evidence type="ECO:0000259" key="7">
    <source>
        <dbReference type="PROSITE" id="PS50850"/>
    </source>
</evidence>
<feature type="transmembrane region" description="Helical" evidence="6">
    <location>
        <begin position="173"/>
        <end position="191"/>
    </location>
</feature>
<name>A0A1H2TRD8_9BACL</name>
<keyword evidence="10" id="KW-1185">Reference proteome</keyword>
<feature type="transmembrane region" description="Helical" evidence="6">
    <location>
        <begin position="316"/>
        <end position="335"/>
    </location>
</feature>
<dbReference type="EMBL" id="BSRA01000008">
    <property type="protein sequence ID" value="GLV13966.1"/>
    <property type="molecule type" value="Genomic_DNA"/>
</dbReference>
<dbReference type="InterPro" id="IPR005828">
    <property type="entry name" value="MFS_sugar_transport-like"/>
</dbReference>
<organism evidence="9 10">
    <name type="scientific">Alicyclobacillus hesperidum</name>
    <dbReference type="NCBI Taxonomy" id="89784"/>
    <lineage>
        <taxon>Bacteria</taxon>
        <taxon>Bacillati</taxon>
        <taxon>Bacillota</taxon>
        <taxon>Bacilli</taxon>
        <taxon>Bacillales</taxon>
        <taxon>Alicyclobacillaceae</taxon>
        <taxon>Alicyclobacillus</taxon>
    </lineage>
</organism>
<feature type="transmembrane region" description="Helical" evidence="6">
    <location>
        <begin position="55"/>
        <end position="78"/>
    </location>
</feature>
<dbReference type="PANTHER" id="PTHR23511">
    <property type="entry name" value="SYNAPTIC VESICLE GLYCOPROTEIN 2"/>
    <property type="match status" value="1"/>
</dbReference>